<sequence length="215" mass="22755">MATEFNLPGSSFEEIQKILKGYSHAPEQASLDQLSKLTGLHSTIISRNNKFLSDVGLIAGGMKKSATDLGRKLARALDHGQEVDARSYWREAVQTNEKVSGLVTTVRIKGGMTEKDFSSHILYVSGQKNTSGNKTGARCVVDVLLAANLLQEENGKLVVSAARVKETPVDLASTTASKATTVIEEASNGNRAGVGTAPTPQILRGLPMTASLAGC</sequence>
<name>A0AA48M1P7_9ZZZZ</name>
<accession>A0AA48M1P7</accession>
<dbReference type="EMBL" id="OY288114">
    <property type="protein sequence ID" value="CAJ0871485.1"/>
    <property type="molecule type" value="Genomic_DNA"/>
</dbReference>
<protein>
    <submittedName>
        <fullName evidence="1">Uncharacterized protein</fullName>
    </submittedName>
</protein>
<proteinExistence type="predicted"/>
<reference evidence="1" key="1">
    <citation type="submission" date="2023-07" db="EMBL/GenBank/DDBJ databases">
        <authorList>
            <person name="Pelsma A.J. K."/>
        </authorList>
    </citation>
    <scope>NUCLEOTIDE SEQUENCE</scope>
</reference>
<evidence type="ECO:0000313" key="1">
    <source>
        <dbReference type="EMBL" id="CAJ0871485.1"/>
    </source>
</evidence>
<gene>
    <name evidence="1" type="ORF">AMST5_02327</name>
</gene>
<organism evidence="1">
    <name type="scientific">freshwater sediment metagenome</name>
    <dbReference type="NCBI Taxonomy" id="556182"/>
    <lineage>
        <taxon>unclassified sequences</taxon>
        <taxon>metagenomes</taxon>
        <taxon>ecological metagenomes</taxon>
    </lineage>
</organism>
<dbReference type="AlphaFoldDB" id="A0AA48M1P7"/>